<reference evidence="3 4" key="1">
    <citation type="submission" date="2021-06" db="EMBL/GenBank/DDBJ databases">
        <authorList>
            <person name="Palmer J.M."/>
        </authorList>
    </citation>
    <scope>NUCLEOTIDE SEQUENCE [LARGE SCALE GENOMIC DNA]</scope>
    <source>
        <strain evidence="3 4">AS_MEX2019</strain>
        <tissue evidence="3">Muscle</tissue>
    </source>
</reference>
<feature type="chain" id="PRO_5046710467" description="Secreted protein" evidence="2">
    <location>
        <begin position="30"/>
        <end position="71"/>
    </location>
</feature>
<keyword evidence="4" id="KW-1185">Reference proteome</keyword>
<feature type="signal peptide" evidence="2">
    <location>
        <begin position="1"/>
        <end position="29"/>
    </location>
</feature>
<organism evidence="3 4">
    <name type="scientific">Ameca splendens</name>
    <dbReference type="NCBI Taxonomy" id="208324"/>
    <lineage>
        <taxon>Eukaryota</taxon>
        <taxon>Metazoa</taxon>
        <taxon>Chordata</taxon>
        <taxon>Craniata</taxon>
        <taxon>Vertebrata</taxon>
        <taxon>Euteleostomi</taxon>
        <taxon>Actinopterygii</taxon>
        <taxon>Neopterygii</taxon>
        <taxon>Teleostei</taxon>
        <taxon>Neoteleostei</taxon>
        <taxon>Acanthomorphata</taxon>
        <taxon>Ovalentaria</taxon>
        <taxon>Atherinomorphae</taxon>
        <taxon>Cyprinodontiformes</taxon>
        <taxon>Goodeidae</taxon>
        <taxon>Ameca</taxon>
    </lineage>
</organism>
<feature type="non-terminal residue" evidence="3">
    <location>
        <position position="71"/>
    </location>
</feature>
<keyword evidence="2" id="KW-0732">Signal</keyword>
<accession>A0ABV0XK11</accession>
<evidence type="ECO:0000313" key="4">
    <source>
        <dbReference type="Proteomes" id="UP001469553"/>
    </source>
</evidence>
<evidence type="ECO:0000256" key="2">
    <source>
        <dbReference type="SAM" id="SignalP"/>
    </source>
</evidence>
<feature type="compositionally biased region" description="Basic residues" evidence="1">
    <location>
        <begin position="59"/>
        <end position="71"/>
    </location>
</feature>
<evidence type="ECO:0008006" key="5">
    <source>
        <dbReference type="Google" id="ProtNLM"/>
    </source>
</evidence>
<gene>
    <name evidence="3" type="ORF">AMECASPLE_034256</name>
</gene>
<dbReference type="EMBL" id="JAHRIP010004813">
    <property type="protein sequence ID" value="MEQ2281816.1"/>
    <property type="molecule type" value="Genomic_DNA"/>
</dbReference>
<sequence>MSMCPWARHLTSSCLSIVWIICVLLCGYAWMDGWKTCNTEQPRQMDSAEEGHSSLRQTVTRHHPGAAIQHR</sequence>
<dbReference type="Proteomes" id="UP001469553">
    <property type="component" value="Unassembled WGS sequence"/>
</dbReference>
<name>A0ABV0XK11_9TELE</name>
<feature type="region of interest" description="Disordered" evidence="1">
    <location>
        <begin position="41"/>
        <end position="71"/>
    </location>
</feature>
<comment type="caution">
    <text evidence="3">The sequence shown here is derived from an EMBL/GenBank/DDBJ whole genome shotgun (WGS) entry which is preliminary data.</text>
</comment>
<protein>
    <recommendedName>
        <fullName evidence="5">Secreted protein</fullName>
    </recommendedName>
</protein>
<proteinExistence type="predicted"/>
<evidence type="ECO:0000313" key="3">
    <source>
        <dbReference type="EMBL" id="MEQ2281816.1"/>
    </source>
</evidence>
<evidence type="ECO:0000256" key="1">
    <source>
        <dbReference type="SAM" id="MobiDB-lite"/>
    </source>
</evidence>